<organism evidence="2 3">
    <name type="scientific">Pleuronectes platessa</name>
    <name type="common">European plaice</name>
    <dbReference type="NCBI Taxonomy" id="8262"/>
    <lineage>
        <taxon>Eukaryota</taxon>
        <taxon>Metazoa</taxon>
        <taxon>Chordata</taxon>
        <taxon>Craniata</taxon>
        <taxon>Vertebrata</taxon>
        <taxon>Euteleostomi</taxon>
        <taxon>Actinopterygii</taxon>
        <taxon>Neopterygii</taxon>
        <taxon>Teleostei</taxon>
        <taxon>Neoteleostei</taxon>
        <taxon>Acanthomorphata</taxon>
        <taxon>Carangaria</taxon>
        <taxon>Pleuronectiformes</taxon>
        <taxon>Pleuronectoidei</taxon>
        <taxon>Pleuronectidae</taxon>
        <taxon>Pleuronectes</taxon>
    </lineage>
</organism>
<reference evidence="2" key="1">
    <citation type="submission" date="2020-03" db="EMBL/GenBank/DDBJ databases">
        <authorList>
            <person name="Weist P."/>
        </authorList>
    </citation>
    <scope>NUCLEOTIDE SEQUENCE</scope>
</reference>
<accession>A0A9N7YU80</accession>
<gene>
    <name evidence="2" type="ORF">PLEPLA_LOCUS27847</name>
</gene>
<evidence type="ECO:0000256" key="1">
    <source>
        <dbReference type="SAM" id="MobiDB-lite"/>
    </source>
</evidence>
<feature type="region of interest" description="Disordered" evidence="1">
    <location>
        <begin position="1"/>
        <end position="40"/>
    </location>
</feature>
<keyword evidence="3" id="KW-1185">Reference proteome</keyword>
<protein>
    <submittedName>
        <fullName evidence="2">Uncharacterized protein</fullName>
    </submittedName>
</protein>
<evidence type="ECO:0000313" key="3">
    <source>
        <dbReference type="Proteomes" id="UP001153269"/>
    </source>
</evidence>
<proteinExistence type="predicted"/>
<name>A0A9N7YU80_PLEPL</name>
<feature type="compositionally biased region" description="Polar residues" evidence="1">
    <location>
        <begin position="7"/>
        <end position="25"/>
    </location>
</feature>
<dbReference type="AlphaFoldDB" id="A0A9N7YU80"/>
<sequence>MSESEQKPSCPSTQQAEEVSESQWPENGAEWSDAEEETHMDCGLLQAMAEEDEDINVHNEETFGAVCPVVQQGALTVSRTHFVPS</sequence>
<evidence type="ECO:0000313" key="2">
    <source>
        <dbReference type="EMBL" id="CAB1440081.1"/>
    </source>
</evidence>
<dbReference type="EMBL" id="CADEAL010002391">
    <property type="protein sequence ID" value="CAB1440081.1"/>
    <property type="molecule type" value="Genomic_DNA"/>
</dbReference>
<comment type="caution">
    <text evidence="2">The sequence shown here is derived from an EMBL/GenBank/DDBJ whole genome shotgun (WGS) entry which is preliminary data.</text>
</comment>
<dbReference type="Proteomes" id="UP001153269">
    <property type="component" value="Unassembled WGS sequence"/>
</dbReference>